<dbReference type="EMBL" id="JBHRXX010000009">
    <property type="protein sequence ID" value="MFC3685747.1"/>
    <property type="molecule type" value="Genomic_DNA"/>
</dbReference>
<comment type="caution">
    <text evidence="3">The sequence shown here is derived from an EMBL/GenBank/DDBJ whole genome shotgun (WGS) entry which is preliminary data.</text>
</comment>
<accession>A0ABV7W9M9</accession>
<dbReference type="Pfam" id="PF03703">
    <property type="entry name" value="bPH_2"/>
    <property type="match status" value="1"/>
</dbReference>
<proteinExistence type="predicted"/>
<dbReference type="InterPro" id="IPR054839">
    <property type="entry name" value="puhB_PGC"/>
</dbReference>
<evidence type="ECO:0000313" key="3">
    <source>
        <dbReference type="EMBL" id="MFC3685747.1"/>
    </source>
</evidence>
<keyword evidence="1" id="KW-0812">Transmembrane</keyword>
<feature type="transmembrane region" description="Helical" evidence="1">
    <location>
        <begin position="46"/>
        <end position="62"/>
    </location>
</feature>
<dbReference type="InterPro" id="IPR005182">
    <property type="entry name" value="YdbS-like_PH"/>
</dbReference>
<feature type="domain" description="YdbS-like PH" evidence="2">
    <location>
        <begin position="96"/>
        <end position="155"/>
    </location>
</feature>
<evidence type="ECO:0000256" key="1">
    <source>
        <dbReference type="SAM" id="Phobius"/>
    </source>
</evidence>
<dbReference type="RefSeq" id="WP_382177495.1">
    <property type="nucleotide sequence ID" value="NZ_JBHRXX010000009.1"/>
</dbReference>
<name>A0ABV7W9M9_9BURK</name>
<feature type="transmembrane region" description="Helical" evidence="1">
    <location>
        <begin position="74"/>
        <end position="95"/>
    </location>
</feature>
<reference evidence="4" key="1">
    <citation type="journal article" date="2019" name="Int. J. Syst. Evol. Microbiol.">
        <title>The Global Catalogue of Microorganisms (GCM) 10K type strain sequencing project: providing services to taxonomists for standard genome sequencing and annotation.</title>
        <authorList>
            <consortium name="The Broad Institute Genomics Platform"/>
            <consortium name="The Broad Institute Genome Sequencing Center for Infectious Disease"/>
            <person name="Wu L."/>
            <person name="Ma J."/>
        </authorList>
    </citation>
    <scope>NUCLEOTIDE SEQUENCE [LARGE SCALE GENOMIC DNA]</scope>
    <source>
        <strain evidence="4">KCTC 42501</strain>
    </source>
</reference>
<dbReference type="NCBIfam" id="NF040894">
    <property type="entry name" value="puhB_PGC"/>
    <property type="match status" value="1"/>
</dbReference>
<gene>
    <name evidence="3" type="primary">puhB</name>
    <name evidence="3" type="ORF">ACFOPI_19250</name>
</gene>
<organism evidence="3 4">
    <name type="scientific">Hydrogenophaga luteola</name>
    <dbReference type="NCBI Taxonomy" id="1591122"/>
    <lineage>
        <taxon>Bacteria</taxon>
        <taxon>Pseudomonadati</taxon>
        <taxon>Pseudomonadota</taxon>
        <taxon>Betaproteobacteria</taxon>
        <taxon>Burkholderiales</taxon>
        <taxon>Comamonadaceae</taxon>
        <taxon>Hydrogenophaga</taxon>
    </lineage>
</organism>
<dbReference type="Proteomes" id="UP001595729">
    <property type="component" value="Unassembled WGS sequence"/>
</dbReference>
<feature type="transmembrane region" description="Helical" evidence="1">
    <location>
        <begin position="107"/>
        <end position="123"/>
    </location>
</feature>
<sequence length="231" mass="24775">MNAHHEHEFEAAPGLPEPLPRGESLLWQGSPDWVPLAIHAFHVRKLAIYFAAMLGLQAIYLSGNPQAALLKPLLTSAVMALLALALLAATAWFAARTTLYTLTDRRIVMRIGVVLTLTLNLPLRQIAGASFKPLAGDHGDIALSLAGKDRIAYLNLWPHARPWQLKNPQPSLRCLPGAAAVGERIQRAWLAANPQVQARVGAVEPAPGVPVAPVSAPITRPVREHSVASAA</sequence>
<protein>
    <submittedName>
        <fullName evidence="3">Photosynthetic complex putative assembly protein PuhB</fullName>
    </submittedName>
</protein>
<evidence type="ECO:0000313" key="4">
    <source>
        <dbReference type="Proteomes" id="UP001595729"/>
    </source>
</evidence>
<keyword evidence="1" id="KW-1133">Transmembrane helix</keyword>
<keyword evidence="1" id="KW-0472">Membrane</keyword>
<evidence type="ECO:0000259" key="2">
    <source>
        <dbReference type="Pfam" id="PF03703"/>
    </source>
</evidence>
<keyword evidence="4" id="KW-1185">Reference proteome</keyword>